<organism evidence="1 2">
    <name type="scientific">Luteimonas lutimaris</name>
    <dbReference type="NCBI Taxonomy" id="698645"/>
    <lineage>
        <taxon>Bacteria</taxon>
        <taxon>Pseudomonadati</taxon>
        <taxon>Pseudomonadota</taxon>
        <taxon>Gammaproteobacteria</taxon>
        <taxon>Lysobacterales</taxon>
        <taxon>Lysobacteraceae</taxon>
        <taxon>Luteimonas</taxon>
    </lineage>
</organism>
<keyword evidence="2" id="KW-1185">Reference proteome</keyword>
<evidence type="ECO:0000313" key="1">
    <source>
        <dbReference type="EMBL" id="GAA3912008.1"/>
    </source>
</evidence>
<reference evidence="2" key="1">
    <citation type="journal article" date="2019" name="Int. J. Syst. Evol. Microbiol.">
        <title>The Global Catalogue of Microorganisms (GCM) 10K type strain sequencing project: providing services to taxonomists for standard genome sequencing and annotation.</title>
        <authorList>
            <consortium name="The Broad Institute Genomics Platform"/>
            <consortium name="The Broad Institute Genome Sequencing Center for Infectious Disease"/>
            <person name="Wu L."/>
            <person name="Ma J."/>
        </authorList>
    </citation>
    <scope>NUCLEOTIDE SEQUENCE [LARGE SCALE GENOMIC DNA]</scope>
    <source>
        <strain evidence="2">JCM 16916</strain>
    </source>
</reference>
<comment type="caution">
    <text evidence="1">The sequence shown here is derived from an EMBL/GenBank/DDBJ whole genome shotgun (WGS) entry which is preliminary data.</text>
</comment>
<dbReference type="PANTHER" id="PTHR38043:SF1">
    <property type="entry name" value="PROTEIN HEMX"/>
    <property type="match status" value="1"/>
</dbReference>
<dbReference type="PANTHER" id="PTHR38043">
    <property type="entry name" value="PROTEIN HEMX"/>
    <property type="match status" value="1"/>
</dbReference>
<proteinExistence type="predicted"/>
<name>A0ABP7M4G4_9GAMM</name>
<dbReference type="Proteomes" id="UP001501727">
    <property type="component" value="Unassembled WGS sequence"/>
</dbReference>
<dbReference type="EMBL" id="BAAAZU010000001">
    <property type="protein sequence ID" value="GAA3912008.1"/>
    <property type="molecule type" value="Genomic_DNA"/>
</dbReference>
<dbReference type="InterPro" id="IPR007470">
    <property type="entry name" value="HemX"/>
</dbReference>
<accession>A0ABP7M4G4</accession>
<gene>
    <name evidence="1" type="ORF">GCM10022229_00750</name>
</gene>
<sequence length="304" mass="33462">MLLLVLAAGGWFGWQAWQARAQQEHDIEAQAAQRIDALEQHLATLQQEQRTQAGRLQRADATNRVLREELLGVGQRAALLEDSVSELADPQRSGAQALRLDELELVLGLARQRLLLAADLDGARRGYALAAGLLDGIHDPAWLSLKQTLAQERSALDDLGADPRAIAAGRLQAFAASLPPLPVTVAARDDAAQPWWRRAFARVIDVRHADTAVAIEPGDRAAGLAALQLELTLAQAAAERRDRDGYRQALARADGWTTRLWPDTPQRRERRERLRELRALPLAVDLPTLGTTLDQLRAMRASSR</sequence>
<evidence type="ECO:0000313" key="2">
    <source>
        <dbReference type="Proteomes" id="UP001501727"/>
    </source>
</evidence>
<protein>
    <submittedName>
        <fullName evidence="1">Uroporphyrinogen-III C-methyltransferase</fullName>
    </submittedName>
</protein>
<dbReference type="Pfam" id="PF04375">
    <property type="entry name" value="HemX"/>
    <property type="match status" value="1"/>
</dbReference>